<name>A0A7I9ZG78_9MYCO</name>
<accession>A0A7I9ZG78</accession>
<organism evidence="2 3">
    <name type="scientific">Mycolicibacterium hippocampi</name>
    <dbReference type="NCBI Taxonomy" id="659824"/>
    <lineage>
        <taxon>Bacteria</taxon>
        <taxon>Bacillati</taxon>
        <taxon>Actinomycetota</taxon>
        <taxon>Actinomycetes</taxon>
        <taxon>Mycobacteriales</taxon>
        <taxon>Mycobacteriaceae</taxon>
        <taxon>Mycolicibacterium</taxon>
    </lineage>
</organism>
<feature type="compositionally biased region" description="Polar residues" evidence="1">
    <location>
        <begin position="35"/>
        <end position="57"/>
    </location>
</feature>
<dbReference type="EMBL" id="BLLB01000002">
    <property type="protein sequence ID" value="GFG99706.1"/>
    <property type="molecule type" value="Genomic_DNA"/>
</dbReference>
<dbReference type="Proteomes" id="UP000465304">
    <property type="component" value="Unassembled WGS sequence"/>
</dbReference>
<dbReference type="AlphaFoldDB" id="A0A7I9ZG78"/>
<proteinExistence type="predicted"/>
<evidence type="ECO:0000256" key="1">
    <source>
        <dbReference type="SAM" id="MobiDB-lite"/>
    </source>
</evidence>
<reference evidence="2 3" key="1">
    <citation type="journal article" date="2019" name="Emerg. Microbes Infect.">
        <title>Comprehensive subspecies identification of 175 nontuberculous mycobacteria species based on 7547 genomic profiles.</title>
        <authorList>
            <person name="Matsumoto Y."/>
            <person name="Kinjo T."/>
            <person name="Motooka D."/>
            <person name="Nabeya D."/>
            <person name="Jung N."/>
            <person name="Uechi K."/>
            <person name="Horii T."/>
            <person name="Iida T."/>
            <person name="Fujita J."/>
            <person name="Nakamura S."/>
        </authorList>
    </citation>
    <scope>NUCLEOTIDE SEQUENCE [LARGE SCALE GENOMIC DNA]</scope>
    <source>
        <strain evidence="2 3">JCM 30996</strain>
    </source>
</reference>
<keyword evidence="3" id="KW-1185">Reference proteome</keyword>
<sequence>MRTSRIASAHTQASAASIGSEFNAAAHHAKPGTASGVNNANIKGANNTGRQPRITCNAQQRQRRERRQDQQADRGTHQSRGTAG</sequence>
<evidence type="ECO:0000313" key="2">
    <source>
        <dbReference type="EMBL" id="GFG99706.1"/>
    </source>
</evidence>
<evidence type="ECO:0000313" key="3">
    <source>
        <dbReference type="Proteomes" id="UP000465304"/>
    </source>
</evidence>
<protein>
    <submittedName>
        <fullName evidence="2">Uncharacterized protein</fullName>
    </submittedName>
</protein>
<feature type="compositionally biased region" description="Basic and acidic residues" evidence="1">
    <location>
        <begin position="66"/>
        <end position="76"/>
    </location>
</feature>
<gene>
    <name evidence="2" type="ORF">MHIP_01900</name>
</gene>
<comment type="caution">
    <text evidence="2">The sequence shown here is derived from an EMBL/GenBank/DDBJ whole genome shotgun (WGS) entry which is preliminary data.</text>
</comment>
<feature type="region of interest" description="Disordered" evidence="1">
    <location>
        <begin position="22"/>
        <end position="84"/>
    </location>
</feature>